<dbReference type="SMART" id="SM00226">
    <property type="entry name" value="LMWPc"/>
    <property type="match status" value="1"/>
</dbReference>
<reference evidence="4" key="1">
    <citation type="submission" date="2021-03" db="EMBL/GenBank/DDBJ databases">
        <title>Genomic Encyclopedia of Type Strains, Phase IV (KMG-V): Genome sequencing to study the core and pangenomes of soil and plant-associated prokaryotes.</title>
        <authorList>
            <person name="Whitman W."/>
        </authorList>
    </citation>
    <scope>NUCLEOTIDE SEQUENCE</scope>
    <source>
        <strain evidence="4">C4</strain>
    </source>
</reference>
<dbReference type="InterPro" id="IPR036196">
    <property type="entry name" value="Ptyr_pPase_sf"/>
</dbReference>
<dbReference type="OrthoDB" id="295776at2157"/>
<keyword evidence="1" id="KW-0059">Arsenical resistance</keyword>
<name>A0A8J7S4E5_METVO</name>
<accession>A0A8J7S4E5</accession>
<feature type="coiled-coil region" evidence="2">
    <location>
        <begin position="62"/>
        <end position="89"/>
    </location>
</feature>
<proteinExistence type="predicted"/>
<dbReference type="SUPFAM" id="SSF52788">
    <property type="entry name" value="Phosphotyrosine protein phosphatases I"/>
    <property type="match status" value="1"/>
</dbReference>
<dbReference type="PANTHER" id="PTHR43428:SF1">
    <property type="entry name" value="ARSENATE REDUCTASE"/>
    <property type="match status" value="1"/>
</dbReference>
<dbReference type="RefSeq" id="WP_209590638.1">
    <property type="nucleotide sequence ID" value="NZ_JAGGMU010000001.1"/>
</dbReference>
<gene>
    <name evidence="4" type="ORF">J3E07_000581</name>
</gene>
<organism evidence="4 5">
    <name type="scientific">Methanococcus voltae</name>
    <dbReference type="NCBI Taxonomy" id="2188"/>
    <lineage>
        <taxon>Archaea</taxon>
        <taxon>Methanobacteriati</taxon>
        <taxon>Methanobacteriota</taxon>
        <taxon>Methanomada group</taxon>
        <taxon>Methanococci</taxon>
        <taxon>Methanococcales</taxon>
        <taxon>Methanococcaceae</taxon>
        <taxon>Methanococcus</taxon>
    </lineage>
</organism>
<feature type="domain" description="Phosphotyrosine protein phosphatase I" evidence="3">
    <location>
        <begin position="37"/>
        <end position="168"/>
    </location>
</feature>
<dbReference type="Pfam" id="PF01451">
    <property type="entry name" value="LMWPc"/>
    <property type="match status" value="1"/>
</dbReference>
<dbReference type="GO" id="GO:0046685">
    <property type="term" value="P:response to arsenic-containing substance"/>
    <property type="evidence" value="ECO:0007669"/>
    <property type="project" value="UniProtKB-KW"/>
</dbReference>
<keyword evidence="2" id="KW-0175">Coiled coil</keyword>
<dbReference type="Gene3D" id="3.40.50.2300">
    <property type="match status" value="1"/>
</dbReference>
<dbReference type="Proteomes" id="UP000740329">
    <property type="component" value="Unassembled WGS sequence"/>
</dbReference>
<dbReference type="InterPro" id="IPR023485">
    <property type="entry name" value="Ptyr_pPase"/>
</dbReference>
<protein>
    <submittedName>
        <fullName evidence="4">Protein-tyrosine-phosphatase</fullName>
    </submittedName>
</protein>
<evidence type="ECO:0000313" key="5">
    <source>
        <dbReference type="Proteomes" id="UP000740329"/>
    </source>
</evidence>
<sequence>MMISNQKIPKSNLTCDCGCKNQRCASKSTNSKRQQKEKILFLCVHNKRRSIMAESFAKYEGLDAYSAGLEKDKNENENENNKIDEMVVLIMDEIGLPVKQTPETVEEVMNDIKGVDILVTMGCIGACPYVPSKKHIAWEIEDPEGKDIHFYRKVRDEIQRKVIELSETLNEYE</sequence>
<evidence type="ECO:0000256" key="2">
    <source>
        <dbReference type="SAM" id="Coils"/>
    </source>
</evidence>
<dbReference type="EMBL" id="JAGGMV010000001">
    <property type="protein sequence ID" value="MBP2201183.1"/>
    <property type="molecule type" value="Genomic_DNA"/>
</dbReference>
<dbReference type="PANTHER" id="PTHR43428">
    <property type="entry name" value="ARSENATE REDUCTASE"/>
    <property type="match status" value="1"/>
</dbReference>
<dbReference type="AlphaFoldDB" id="A0A8J7S4E5"/>
<evidence type="ECO:0000256" key="1">
    <source>
        <dbReference type="ARBA" id="ARBA00022849"/>
    </source>
</evidence>
<comment type="caution">
    <text evidence="4">The sequence shown here is derived from an EMBL/GenBank/DDBJ whole genome shotgun (WGS) entry which is preliminary data.</text>
</comment>
<evidence type="ECO:0000313" key="4">
    <source>
        <dbReference type="EMBL" id="MBP2201183.1"/>
    </source>
</evidence>
<evidence type="ECO:0000259" key="3">
    <source>
        <dbReference type="SMART" id="SM00226"/>
    </source>
</evidence>